<gene>
    <name evidence="1" type="ORF">SAMN04489750_0127</name>
</gene>
<sequence>MRTTLDIAEDVLVAAKERAKAQGRTAGEVLSELARQGLAASGDPATAPGFLGFRPLPKRGALVTNELIDTIKEEIGE</sequence>
<proteinExistence type="predicted"/>
<accession>A0A2Y9BST2</accession>
<dbReference type="EMBL" id="UESZ01000001">
    <property type="protein sequence ID" value="SSA32862.1"/>
    <property type="molecule type" value="Genomic_DNA"/>
</dbReference>
<dbReference type="RefSeq" id="WP_109683635.1">
    <property type="nucleotide sequence ID" value="NZ_QGDN01000001.1"/>
</dbReference>
<reference evidence="2" key="1">
    <citation type="submission" date="2016-10" db="EMBL/GenBank/DDBJ databases">
        <authorList>
            <person name="Varghese N."/>
            <person name="Submissions S."/>
        </authorList>
    </citation>
    <scope>NUCLEOTIDE SEQUENCE [LARGE SCALE GENOMIC DNA]</scope>
    <source>
        <strain evidence="2">DSM 22951</strain>
    </source>
</reference>
<name>A0A2Y9BST2_9MICO</name>
<protein>
    <recommendedName>
        <fullName evidence="3">Antitoxin</fullName>
    </recommendedName>
</protein>
<dbReference type="AlphaFoldDB" id="A0A2Y9BST2"/>
<evidence type="ECO:0008006" key="3">
    <source>
        <dbReference type="Google" id="ProtNLM"/>
    </source>
</evidence>
<keyword evidence="2" id="KW-1185">Reference proteome</keyword>
<evidence type="ECO:0000313" key="1">
    <source>
        <dbReference type="EMBL" id="SSA32862.1"/>
    </source>
</evidence>
<dbReference type="OrthoDB" id="9813767at2"/>
<dbReference type="Proteomes" id="UP000250028">
    <property type="component" value="Unassembled WGS sequence"/>
</dbReference>
<organism evidence="1 2">
    <name type="scientific">Branchiibius hedensis</name>
    <dbReference type="NCBI Taxonomy" id="672460"/>
    <lineage>
        <taxon>Bacteria</taxon>
        <taxon>Bacillati</taxon>
        <taxon>Actinomycetota</taxon>
        <taxon>Actinomycetes</taxon>
        <taxon>Micrococcales</taxon>
        <taxon>Dermacoccaceae</taxon>
        <taxon>Branchiibius</taxon>
    </lineage>
</organism>
<evidence type="ECO:0000313" key="2">
    <source>
        <dbReference type="Proteomes" id="UP000250028"/>
    </source>
</evidence>